<proteinExistence type="predicted"/>
<organism evidence="1 2">
    <name type="scientific">Candidatus Falkowbacteria bacterium CG11_big_fil_rev_8_21_14_0_20_39_10</name>
    <dbReference type="NCBI Taxonomy" id="1974570"/>
    <lineage>
        <taxon>Bacteria</taxon>
        <taxon>Candidatus Falkowiibacteriota</taxon>
    </lineage>
</organism>
<evidence type="ECO:0000313" key="1">
    <source>
        <dbReference type="EMBL" id="PIR14013.1"/>
    </source>
</evidence>
<protein>
    <submittedName>
        <fullName evidence="1">Uncharacterized protein</fullName>
    </submittedName>
</protein>
<dbReference type="InterPro" id="IPR028994">
    <property type="entry name" value="Integrin_alpha_N"/>
</dbReference>
<comment type="caution">
    <text evidence="1">The sequence shown here is derived from an EMBL/GenBank/DDBJ whole genome shotgun (WGS) entry which is preliminary data.</text>
</comment>
<dbReference type="Proteomes" id="UP000230869">
    <property type="component" value="Unassembled WGS sequence"/>
</dbReference>
<dbReference type="InterPro" id="IPR029455">
    <property type="entry name" value="GHL15"/>
</dbReference>
<reference evidence="1 2" key="1">
    <citation type="submission" date="2017-09" db="EMBL/GenBank/DDBJ databases">
        <title>Depth-based differentiation of microbial function through sediment-hosted aquifers and enrichment of novel symbionts in the deep terrestrial subsurface.</title>
        <authorList>
            <person name="Probst A.J."/>
            <person name="Ladd B."/>
            <person name="Jarett J.K."/>
            <person name="Geller-Mcgrath D.E."/>
            <person name="Sieber C.M."/>
            <person name="Emerson J.B."/>
            <person name="Anantharaman K."/>
            <person name="Thomas B.C."/>
            <person name="Malmstrom R."/>
            <person name="Stieglmeier M."/>
            <person name="Klingl A."/>
            <person name="Woyke T."/>
            <person name="Ryan C.M."/>
            <person name="Banfield J.F."/>
        </authorList>
    </citation>
    <scope>NUCLEOTIDE SEQUENCE [LARGE SCALE GENOMIC DNA]</scope>
    <source>
        <strain evidence="1">CG11_big_fil_rev_8_21_14_0_20_39_10</strain>
    </source>
</reference>
<dbReference type="Gene3D" id="2.130.10.130">
    <property type="entry name" value="Integrin alpha, N-terminal"/>
    <property type="match status" value="2"/>
</dbReference>
<dbReference type="SUPFAM" id="SSF69318">
    <property type="entry name" value="Integrin alpha N-terminal domain"/>
    <property type="match status" value="1"/>
</dbReference>
<sequence length="660" mass="73970">MQKKKIMKISLVIILTGIFFPLFLFAQTDYPKLANYYLPVSGRLEPDLMKWDLLILPADLYNKNFFDEFRQKNKDGVILAYIYPAQAHNQTKVYLYQAADGNNWWLFNGQGEKMEIWPHVFAVNVTNGDWRDYNIGYVKNRINLDKWDGIMYDIVDASITHYDKNGVGIDINNDGRADSGDYVNQKWRDGMAELFSQTRDEIGDKIILINGNSLDAYQPDINGRMLETFPTPWEGNGSWEASMVEYLDRLPKKNIEPQIYIINANTKNSGKMDSYREMRFGLASSLLGNGYFSFDHGDQSHSQVWWYDEYDQGLGKARGQAYNLLDKNNPSIKPGLWRRDFEYGLALVNSTDKPQTYVFSKEEFEKINGQQDRRVNDGSKINYIQLAAKDGIVLRKINNEIINNGFNNGSFVRVFNEGGEQVKNGFFAYKDDYAGNVQILNSDIDNDGDMETLVNGSGVISIYDQGVKISQFSPYENRFKGEISLAVSDLNNDGTKEIITGAGRGGGPQVRVFTKDGRPLIGGFFAYGQDFRGGVNVAVMDLNNDGIKEIITGAGPGGGPHVRVFTKDGRPLTGGFFAYDKNFRGGVSVATGNIDGQGDTEIITGAGPGGGPQVKIFSKDGRALNQFFAYEEEMMTGIKVMSDDINNDKIDEILVSTISF</sequence>
<dbReference type="AlphaFoldDB" id="A0A2M6KA89"/>
<evidence type="ECO:0000313" key="2">
    <source>
        <dbReference type="Proteomes" id="UP000230869"/>
    </source>
</evidence>
<gene>
    <name evidence="1" type="ORF">COV49_00280</name>
</gene>
<name>A0A2M6KA89_9BACT</name>
<dbReference type="EMBL" id="PCWW01000007">
    <property type="protein sequence ID" value="PIR14013.1"/>
    <property type="molecule type" value="Genomic_DNA"/>
</dbReference>
<dbReference type="Pfam" id="PF14885">
    <property type="entry name" value="GHL15"/>
    <property type="match status" value="1"/>
</dbReference>
<accession>A0A2M6KA89</accession>